<dbReference type="InterPro" id="IPR000639">
    <property type="entry name" value="Epox_hydrolase-like"/>
</dbReference>
<reference evidence="4" key="1">
    <citation type="journal article" date="2019" name="Int. J. Syst. Evol. Microbiol.">
        <title>The Global Catalogue of Microorganisms (GCM) 10K type strain sequencing project: providing services to taxonomists for standard genome sequencing and annotation.</title>
        <authorList>
            <consortium name="The Broad Institute Genomics Platform"/>
            <consortium name="The Broad Institute Genome Sequencing Center for Infectious Disease"/>
            <person name="Wu L."/>
            <person name="Ma J."/>
        </authorList>
    </citation>
    <scope>NUCLEOTIDE SEQUENCE [LARGE SCALE GENOMIC DNA]</scope>
    <source>
        <strain evidence="4">CGMCC 4.7393</strain>
    </source>
</reference>
<dbReference type="RefSeq" id="WP_066625224.1">
    <property type="nucleotide sequence ID" value="NZ_JBHSYQ010000008.1"/>
</dbReference>
<dbReference type="InterPro" id="IPR029058">
    <property type="entry name" value="AB_hydrolase_fold"/>
</dbReference>
<evidence type="ECO:0000313" key="3">
    <source>
        <dbReference type="EMBL" id="MFC6998877.1"/>
    </source>
</evidence>
<keyword evidence="4" id="KW-1185">Reference proteome</keyword>
<dbReference type="PRINTS" id="PR00111">
    <property type="entry name" value="ABHYDROLASE"/>
</dbReference>
<gene>
    <name evidence="3" type="ORF">ACFQHR_14665</name>
</gene>
<protein>
    <submittedName>
        <fullName evidence="3">Alpha/beta fold hydrolase</fullName>
    </submittedName>
</protein>
<dbReference type="Gene3D" id="3.40.50.1820">
    <property type="entry name" value="alpha/beta hydrolase"/>
    <property type="match status" value="1"/>
</dbReference>
<dbReference type="InterPro" id="IPR000073">
    <property type="entry name" value="AB_hydrolase_1"/>
</dbReference>
<organism evidence="3 4">
    <name type="scientific">Rufibacter roseus</name>
    <dbReference type="NCBI Taxonomy" id="1567108"/>
    <lineage>
        <taxon>Bacteria</taxon>
        <taxon>Pseudomonadati</taxon>
        <taxon>Bacteroidota</taxon>
        <taxon>Cytophagia</taxon>
        <taxon>Cytophagales</taxon>
        <taxon>Hymenobacteraceae</taxon>
        <taxon>Rufibacter</taxon>
    </lineage>
</organism>
<dbReference type="InterPro" id="IPR051340">
    <property type="entry name" value="Haloalkane_dehalogenase"/>
</dbReference>
<name>A0ABW2DQM4_9BACT</name>
<sequence>MQDQLTVDQIIDRHKEAGTFIEVEHLKTFVLDQGGGEAVLCVHGVPTSSYLYRKVIAELAANGYRGVCVDLPGLGLTDRPQDFEYSFPHFARFLAKAADKLGLAKYHLVVHDIGGPIGFALAAQHKDRILSLTILNTWIDVVNFKKPLPMRPFEKPVLGEAQLAAVQHLTWYMMFTTMGVSDTENISKEEVYAYVDLLKREDNGAAFLRIMRNFDHREEFRETCLRAVQNVPYPVQAIWGAEDPALRFEEHGEEIKKAAGLKEVHQLNAKHFLQEEKWQEIAHLIIEQAKVRR</sequence>
<dbReference type="EMBL" id="JBHSYQ010000008">
    <property type="protein sequence ID" value="MFC6998877.1"/>
    <property type="molecule type" value="Genomic_DNA"/>
</dbReference>
<comment type="caution">
    <text evidence="3">The sequence shown here is derived from an EMBL/GenBank/DDBJ whole genome shotgun (WGS) entry which is preliminary data.</text>
</comment>
<dbReference type="PANTHER" id="PTHR42977:SF3">
    <property type="entry name" value="AB HYDROLASE-1 DOMAIN-CONTAINING PROTEIN"/>
    <property type="match status" value="1"/>
</dbReference>
<accession>A0ABW2DQM4</accession>
<dbReference type="PRINTS" id="PR00412">
    <property type="entry name" value="EPOXHYDRLASE"/>
</dbReference>
<evidence type="ECO:0000259" key="2">
    <source>
        <dbReference type="Pfam" id="PF00561"/>
    </source>
</evidence>
<proteinExistence type="predicted"/>
<dbReference type="Proteomes" id="UP001596405">
    <property type="component" value="Unassembled WGS sequence"/>
</dbReference>
<evidence type="ECO:0000256" key="1">
    <source>
        <dbReference type="ARBA" id="ARBA00022801"/>
    </source>
</evidence>
<dbReference type="Pfam" id="PF00561">
    <property type="entry name" value="Abhydrolase_1"/>
    <property type="match status" value="1"/>
</dbReference>
<feature type="domain" description="AB hydrolase-1" evidence="2">
    <location>
        <begin position="38"/>
        <end position="277"/>
    </location>
</feature>
<dbReference type="GO" id="GO:0016787">
    <property type="term" value="F:hydrolase activity"/>
    <property type="evidence" value="ECO:0007669"/>
    <property type="project" value="UniProtKB-KW"/>
</dbReference>
<dbReference type="SUPFAM" id="SSF53474">
    <property type="entry name" value="alpha/beta-Hydrolases"/>
    <property type="match status" value="1"/>
</dbReference>
<keyword evidence="1 3" id="KW-0378">Hydrolase</keyword>
<dbReference type="PANTHER" id="PTHR42977">
    <property type="entry name" value="HYDROLASE-RELATED"/>
    <property type="match status" value="1"/>
</dbReference>
<evidence type="ECO:0000313" key="4">
    <source>
        <dbReference type="Proteomes" id="UP001596405"/>
    </source>
</evidence>